<comment type="caution">
    <text evidence="1">The sequence shown here is derived from an EMBL/GenBank/DDBJ whole genome shotgun (WGS) entry which is preliminary data.</text>
</comment>
<gene>
    <name evidence="1" type="ORF">D3218_00360</name>
</gene>
<dbReference type="Proteomes" id="UP000265750">
    <property type="component" value="Unassembled WGS sequence"/>
</dbReference>
<accession>A0A3A1WQA0</accession>
<organism evidence="1 2">
    <name type="scientific">Aureimonas flava</name>
    <dbReference type="NCBI Taxonomy" id="2320271"/>
    <lineage>
        <taxon>Bacteria</taxon>
        <taxon>Pseudomonadati</taxon>
        <taxon>Pseudomonadota</taxon>
        <taxon>Alphaproteobacteria</taxon>
        <taxon>Hyphomicrobiales</taxon>
        <taxon>Aurantimonadaceae</taxon>
        <taxon>Aureimonas</taxon>
    </lineage>
</organism>
<protein>
    <submittedName>
        <fullName evidence="1">Uncharacterized protein</fullName>
    </submittedName>
</protein>
<keyword evidence="2" id="KW-1185">Reference proteome</keyword>
<proteinExistence type="predicted"/>
<evidence type="ECO:0000313" key="2">
    <source>
        <dbReference type="Proteomes" id="UP000265750"/>
    </source>
</evidence>
<sequence>MGLMAGQPGRGQQSMNAGEFSPELAGRIDIKQYYSAGLRFLNVEPVAQAGFRNLPGTRRVVSTDTPWRPRFWRLRHSRELHFLIAVVPYRIDVFEGTALVARIPTPVTPEIAAEVSLYLEADTVGVFHRDLRPLRLVRQSNGSWTLGFWPFGKIPDQDYGGDYAKREDIWELFVRFDGTAASSNPIIAISVDGEAIEAQQLSGTDYNAWAAAIQDQLRALPSLNGDVVCAAGPVGNGVNAVRLRIVFGGSLAGQEFQITSQIVSTSSVSVLPSHIQIGKTFGEPLISDARGWPGVVAIAQDRLVYAALRERPSALLFSQTAEYFTVNTSAQRADGAKLEALRTTSKEEILHVKALQYLLVFTDEAEYFATNRTIARTEPLNFVETSRNGMARGTWPVEIENRVYYIGQRGAVLFSTAYDDIQSAFTARQESLLASHLVDDVIETAIQRGTDDSDSPRLWMLRRDGRLVGASIIRDQEITAFFEYDVGAPVRSIGIDAENRLWLAVDRSDGQQYEVMDDGSFLASGVTRTVADDGTVSDLPFAEGSEVWAEAGGYTYGPATVTGGAARIGAPGEAARIGIWRPPLWESMPSVLVGRDDKIVRRPGRIHGLDVNVIETTSIAIGANGTTPRDLPLVRLSDPADLPPVPKTELVTMAGIPGVVTDPTAVVTQVRPGVLRVRDVTFQEKL</sequence>
<reference evidence="2" key="1">
    <citation type="submission" date="2018-09" db="EMBL/GenBank/DDBJ databases">
        <authorList>
            <person name="Tuo L."/>
        </authorList>
    </citation>
    <scope>NUCLEOTIDE SEQUENCE [LARGE SCALE GENOMIC DNA]</scope>
    <source>
        <strain evidence="2">M2BS4Y-1</strain>
    </source>
</reference>
<name>A0A3A1WQA0_9HYPH</name>
<dbReference type="EMBL" id="QYRN01000001">
    <property type="protein sequence ID" value="RIY03263.1"/>
    <property type="molecule type" value="Genomic_DNA"/>
</dbReference>
<evidence type="ECO:0000313" key="1">
    <source>
        <dbReference type="EMBL" id="RIY03263.1"/>
    </source>
</evidence>
<dbReference type="AlphaFoldDB" id="A0A3A1WQA0"/>